<feature type="compositionally biased region" description="Basic and acidic residues" evidence="1">
    <location>
        <begin position="346"/>
        <end position="357"/>
    </location>
</feature>
<dbReference type="OrthoDB" id="3362703at2759"/>
<feature type="region of interest" description="Disordered" evidence="1">
    <location>
        <begin position="415"/>
        <end position="436"/>
    </location>
</feature>
<reference evidence="2 3" key="1">
    <citation type="submission" date="2019-02" db="EMBL/GenBank/DDBJ databases">
        <title>Genome sequencing of the rare red list fungi Dentipellis fragilis.</title>
        <authorList>
            <person name="Buettner E."/>
            <person name="Kellner H."/>
        </authorList>
    </citation>
    <scope>NUCLEOTIDE SEQUENCE [LARGE SCALE GENOMIC DNA]</scope>
    <source>
        <strain evidence="2 3">DSM 105465</strain>
    </source>
</reference>
<feature type="compositionally biased region" description="Acidic residues" evidence="1">
    <location>
        <begin position="58"/>
        <end position="74"/>
    </location>
</feature>
<gene>
    <name evidence="2" type="ORF">EVG20_g7290</name>
</gene>
<feature type="region of interest" description="Disordered" evidence="1">
    <location>
        <begin position="335"/>
        <end position="357"/>
    </location>
</feature>
<evidence type="ECO:0000313" key="2">
    <source>
        <dbReference type="EMBL" id="TFY60789.1"/>
    </source>
</evidence>
<feature type="compositionally biased region" description="Acidic residues" evidence="1">
    <location>
        <begin position="126"/>
        <end position="155"/>
    </location>
</feature>
<protein>
    <submittedName>
        <fullName evidence="2">Uncharacterized protein</fullName>
    </submittedName>
</protein>
<feature type="compositionally biased region" description="Basic residues" evidence="1">
    <location>
        <begin position="254"/>
        <end position="266"/>
    </location>
</feature>
<feature type="compositionally biased region" description="Polar residues" evidence="1">
    <location>
        <begin position="268"/>
        <end position="279"/>
    </location>
</feature>
<proteinExistence type="predicted"/>
<dbReference type="EMBL" id="SEOQ01000543">
    <property type="protein sequence ID" value="TFY60789.1"/>
    <property type="molecule type" value="Genomic_DNA"/>
</dbReference>
<evidence type="ECO:0000256" key="1">
    <source>
        <dbReference type="SAM" id="MobiDB-lite"/>
    </source>
</evidence>
<comment type="caution">
    <text evidence="2">The sequence shown here is derived from an EMBL/GenBank/DDBJ whole genome shotgun (WGS) entry which is preliminary data.</text>
</comment>
<sequence length="436" mass="48198">MPLTIKISRNSSQQPTESTPPRKTSKRRANSNYADDDFSLGDDSSQRPKSKRARTVDSTEEMDVDIDGDDDFQEDDTRFLSGSESPKRTRKSTPASSSSARKDRERSKSKGSAPPTRKKRQQVVWSDDEDQQGSDVDYAGEDDADAQLVGSDDDFAPSRKRSGLKAKEKAATKGRTRSSKEKDEKSIITKDERKAVSSTSKGERNEAVSGGTKRTSAEVGDVLSEMTSPAPSALPSAVEALKEESASTTPLPSFKKRKLPQIKKNKPGTGSSAGATPQTPAARPKLRPTDPATASKDQKEPDDGLPVLKKTAKNTTNMEVDLSNKDVYASLFKSTGASVPRSGVAQKEKEERRKEFDKLRDADRARRAAALEHVFDLRAQYDKIMSFEDQMVKRKSHAIYPNILAAAFRHEKELADKQMKREQAERDREKGELLED</sequence>
<keyword evidence="3" id="KW-1185">Reference proteome</keyword>
<feature type="region of interest" description="Disordered" evidence="1">
    <location>
        <begin position="1"/>
        <end position="312"/>
    </location>
</feature>
<organism evidence="2 3">
    <name type="scientific">Dentipellis fragilis</name>
    <dbReference type="NCBI Taxonomy" id="205917"/>
    <lineage>
        <taxon>Eukaryota</taxon>
        <taxon>Fungi</taxon>
        <taxon>Dikarya</taxon>
        <taxon>Basidiomycota</taxon>
        <taxon>Agaricomycotina</taxon>
        <taxon>Agaricomycetes</taxon>
        <taxon>Russulales</taxon>
        <taxon>Hericiaceae</taxon>
        <taxon>Dentipellis</taxon>
    </lineage>
</organism>
<accession>A0A4Y9YIL0</accession>
<dbReference type="Proteomes" id="UP000298327">
    <property type="component" value="Unassembled WGS sequence"/>
</dbReference>
<evidence type="ECO:0000313" key="3">
    <source>
        <dbReference type="Proteomes" id="UP000298327"/>
    </source>
</evidence>
<name>A0A4Y9YIL0_9AGAM</name>
<feature type="compositionally biased region" description="Polar residues" evidence="1">
    <location>
        <begin position="7"/>
        <end position="22"/>
    </location>
</feature>
<dbReference type="AlphaFoldDB" id="A0A4Y9YIL0"/>
<feature type="compositionally biased region" description="Basic and acidic residues" evidence="1">
    <location>
        <begin position="178"/>
        <end position="206"/>
    </location>
</feature>